<name>A0A9Q2ZQB3_9MICO</name>
<dbReference type="GeneID" id="99625138"/>
<dbReference type="RefSeq" id="WP_017887855.1">
    <property type="nucleotide sequence ID" value="NZ_JAHEWX010000012.1"/>
</dbReference>
<dbReference type="InterPro" id="IPR025241">
    <property type="entry name" value="DUF4190"/>
</dbReference>
<keyword evidence="2" id="KW-0472">Membrane</keyword>
<accession>A0A9Q2ZQB3</accession>
<reference evidence="4" key="1">
    <citation type="submission" date="2021-05" db="EMBL/GenBank/DDBJ databases">
        <title>Whole genome sequence of Curtobacterium flaccumfaciens pv. flaccumfaciens strain CFBP 3417.</title>
        <authorList>
            <person name="Osdaghi E."/>
            <person name="Taghouti G."/>
            <person name="Portier P."/>
            <person name="Fazliarab A."/>
            <person name="Taghavi S.M."/>
            <person name="Briand M."/>
            <person name="Le-Saux M."/>
            <person name="Jacques M.-A."/>
        </authorList>
    </citation>
    <scope>NUCLEOTIDE SEQUENCE</scope>
    <source>
        <strain evidence="4">CFBP 3417</strain>
    </source>
</reference>
<evidence type="ECO:0000259" key="3">
    <source>
        <dbReference type="Pfam" id="PF13828"/>
    </source>
</evidence>
<evidence type="ECO:0000256" key="1">
    <source>
        <dbReference type="SAM" id="MobiDB-lite"/>
    </source>
</evidence>
<gene>
    <name evidence="4" type="ORF">KK103_10760</name>
</gene>
<keyword evidence="2" id="KW-1133">Transmembrane helix</keyword>
<comment type="caution">
    <text evidence="4">The sequence shown here is derived from an EMBL/GenBank/DDBJ whole genome shotgun (WGS) entry which is preliminary data.</text>
</comment>
<organism evidence="4 5">
    <name type="scientific">Curtobacterium flaccumfaciens pv. flaccumfaciens</name>
    <dbReference type="NCBI Taxonomy" id="138532"/>
    <lineage>
        <taxon>Bacteria</taxon>
        <taxon>Bacillati</taxon>
        <taxon>Actinomycetota</taxon>
        <taxon>Actinomycetes</taxon>
        <taxon>Micrococcales</taxon>
        <taxon>Microbacteriaceae</taxon>
        <taxon>Curtobacterium</taxon>
    </lineage>
</organism>
<protein>
    <submittedName>
        <fullName evidence="4">DUF4190 domain-containing protein</fullName>
    </submittedName>
</protein>
<keyword evidence="2" id="KW-0812">Transmembrane</keyword>
<dbReference type="AlphaFoldDB" id="A0A9Q2ZQB3"/>
<feature type="region of interest" description="Disordered" evidence="1">
    <location>
        <begin position="1"/>
        <end position="28"/>
    </location>
</feature>
<dbReference type="EMBL" id="JAHEWX010000012">
    <property type="protein sequence ID" value="MBT1542242.1"/>
    <property type="molecule type" value="Genomic_DNA"/>
</dbReference>
<proteinExistence type="predicted"/>
<dbReference type="Proteomes" id="UP000709437">
    <property type="component" value="Unassembled WGS sequence"/>
</dbReference>
<feature type="domain" description="DUF4190" evidence="3">
    <location>
        <begin position="37"/>
        <end position="91"/>
    </location>
</feature>
<evidence type="ECO:0000256" key="2">
    <source>
        <dbReference type="SAM" id="Phobius"/>
    </source>
</evidence>
<evidence type="ECO:0000313" key="4">
    <source>
        <dbReference type="EMBL" id="MBT1542242.1"/>
    </source>
</evidence>
<feature type="transmembrane region" description="Helical" evidence="2">
    <location>
        <begin position="37"/>
        <end position="61"/>
    </location>
</feature>
<sequence length="111" mass="11402">MSDGTPQFNQQNPNPYAGGGPQPYGAPMQPSSDRFNVMAIVGFVLAFVVNIAGLVVSIIALSQIKKTGERGRGLALAGVIISALSVVFGILWIILVITAVANAPAGSTTGY</sequence>
<feature type="transmembrane region" description="Helical" evidence="2">
    <location>
        <begin position="73"/>
        <end position="101"/>
    </location>
</feature>
<dbReference type="Pfam" id="PF13828">
    <property type="entry name" value="DUF4190"/>
    <property type="match status" value="1"/>
</dbReference>
<evidence type="ECO:0000313" key="5">
    <source>
        <dbReference type="Proteomes" id="UP000709437"/>
    </source>
</evidence>